<dbReference type="SUPFAM" id="SSF46785">
    <property type="entry name" value="Winged helix' DNA-binding domain"/>
    <property type="match status" value="1"/>
</dbReference>
<sequence length="348" mass="39774">MEVTVNITPEILQLIASIDEFKGRWQALGAIDRDRLTQLRKTATIESVGSSTRIEGSKMSDAQVETLLANIEIEKFTSRDEQEVAGYAKVMDLIFDSWEFLNVDENHLLQLHSTLLVHSTKDERHRGAYKTLDNHVAAFDPDGKQIGIVFETSSPFDTPAHMKKLLAWELATRQSNELHSLLRIGVFIVRFLAIHPFQDGNGRLSRALTTLFLLQSGYEYVPYASIERIIEENKDSYYRALRTTQTSFKTTPDWNAWIVFFLRTLSKQCEVLARKVEDHRIMQASDLSPLALEILSLFEQHNSLSNREMVALTDSNRNTMKRTLSSLVDKRLLILEGKGRSTRYKVAP</sequence>
<feature type="active site" evidence="1">
    <location>
        <position position="195"/>
    </location>
</feature>
<dbReference type="InterPro" id="IPR003812">
    <property type="entry name" value="Fido"/>
</dbReference>
<gene>
    <name evidence="5" type="ORF">SAMN02745181_2461</name>
</gene>
<dbReference type="InterPro" id="IPR036388">
    <property type="entry name" value="WH-like_DNA-bd_sf"/>
</dbReference>
<evidence type="ECO:0000256" key="1">
    <source>
        <dbReference type="PIRSR" id="PIRSR640198-1"/>
    </source>
</evidence>
<name>A0A1M6LPG8_9BACT</name>
<proteinExistence type="predicted"/>
<dbReference type="InParanoid" id="A0A1M6LPG8"/>
<evidence type="ECO:0000259" key="4">
    <source>
        <dbReference type="PROSITE" id="PS51459"/>
    </source>
</evidence>
<keyword evidence="6" id="KW-1185">Reference proteome</keyword>
<dbReference type="OrthoDB" id="9813719at2"/>
<dbReference type="RefSeq" id="WP_143184049.1">
    <property type="nucleotide sequence ID" value="NZ_FQYR01000004.1"/>
</dbReference>
<evidence type="ECO:0000313" key="5">
    <source>
        <dbReference type="EMBL" id="SHJ73063.1"/>
    </source>
</evidence>
<dbReference type="PANTHER" id="PTHR13504">
    <property type="entry name" value="FIDO DOMAIN-CONTAINING PROTEIN DDB_G0283145"/>
    <property type="match status" value="1"/>
</dbReference>
<evidence type="ECO:0000256" key="3">
    <source>
        <dbReference type="PIRSR" id="PIRSR640198-3"/>
    </source>
</evidence>
<feature type="binding site" evidence="2">
    <location>
        <begin position="199"/>
        <end position="206"/>
    </location>
    <ligand>
        <name>ATP</name>
        <dbReference type="ChEBI" id="CHEBI:30616"/>
    </ligand>
</feature>
<reference evidence="5 6" key="1">
    <citation type="submission" date="2016-11" db="EMBL/GenBank/DDBJ databases">
        <authorList>
            <person name="Jaros S."/>
            <person name="Januszkiewicz K."/>
            <person name="Wedrychowicz H."/>
        </authorList>
    </citation>
    <scope>NUCLEOTIDE SEQUENCE [LARGE SCALE GENOMIC DNA]</scope>
    <source>
        <strain evidence="5 6">DSM 18772</strain>
    </source>
</reference>
<accession>A0A1M6LPG8</accession>
<keyword evidence="2" id="KW-0547">Nucleotide-binding</keyword>
<dbReference type="STRING" id="1123071.SAMN02745181_2461"/>
<protein>
    <submittedName>
        <fullName evidence="5">Fic family protein</fullName>
    </submittedName>
</protein>
<dbReference type="Pfam" id="PF02661">
    <property type="entry name" value="Fic"/>
    <property type="match status" value="1"/>
</dbReference>
<dbReference type="InterPro" id="IPR040198">
    <property type="entry name" value="Fido_containing"/>
</dbReference>
<feature type="domain" description="Fido" evidence="4">
    <location>
        <begin position="103"/>
        <end position="263"/>
    </location>
</feature>
<feature type="site" description="Important for autoinhibition of adenylyltransferase activity" evidence="3">
    <location>
        <position position="55"/>
    </location>
</feature>
<dbReference type="Gene3D" id="1.10.10.10">
    <property type="entry name" value="Winged helix-like DNA-binding domain superfamily/Winged helix DNA-binding domain"/>
    <property type="match status" value="1"/>
</dbReference>
<dbReference type="PROSITE" id="PS51459">
    <property type="entry name" value="FIDO"/>
    <property type="match status" value="1"/>
</dbReference>
<evidence type="ECO:0000256" key="2">
    <source>
        <dbReference type="PIRSR" id="PIRSR640198-2"/>
    </source>
</evidence>
<dbReference type="InterPro" id="IPR036597">
    <property type="entry name" value="Fido-like_dom_sf"/>
</dbReference>
<evidence type="ECO:0000313" key="6">
    <source>
        <dbReference type="Proteomes" id="UP000184510"/>
    </source>
</evidence>
<dbReference type="AlphaFoldDB" id="A0A1M6LPG8"/>
<dbReference type="Gene3D" id="1.10.3290.10">
    <property type="entry name" value="Fido-like domain"/>
    <property type="match status" value="1"/>
</dbReference>
<feature type="binding site" evidence="2">
    <location>
        <begin position="237"/>
        <end position="238"/>
    </location>
    <ligand>
        <name>ATP</name>
        <dbReference type="ChEBI" id="CHEBI:30616"/>
    </ligand>
</feature>
<organism evidence="5 6">
    <name type="scientific">Rubritalea squalenifaciens DSM 18772</name>
    <dbReference type="NCBI Taxonomy" id="1123071"/>
    <lineage>
        <taxon>Bacteria</taxon>
        <taxon>Pseudomonadati</taxon>
        <taxon>Verrucomicrobiota</taxon>
        <taxon>Verrucomicrobiia</taxon>
        <taxon>Verrucomicrobiales</taxon>
        <taxon>Rubritaleaceae</taxon>
        <taxon>Rubritalea</taxon>
    </lineage>
</organism>
<keyword evidence="2" id="KW-0067">ATP-binding</keyword>
<dbReference type="SUPFAM" id="SSF140931">
    <property type="entry name" value="Fic-like"/>
    <property type="match status" value="1"/>
</dbReference>
<dbReference type="PANTHER" id="PTHR13504:SF38">
    <property type="entry name" value="FIDO DOMAIN-CONTAINING PROTEIN"/>
    <property type="match status" value="1"/>
</dbReference>
<dbReference type="InterPro" id="IPR036390">
    <property type="entry name" value="WH_DNA-bd_sf"/>
</dbReference>
<dbReference type="Proteomes" id="UP000184510">
    <property type="component" value="Unassembled WGS sequence"/>
</dbReference>
<dbReference type="EMBL" id="FQYR01000004">
    <property type="protein sequence ID" value="SHJ73063.1"/>
    <property type="molecule type" value="Genomic_DNA"/>
</dbReference>
<dbReference type="GO" id="GO:0005524">
    <property type="term" value="F:ATP binding"/>
    <property type="evidence" value="ECO:0007669"/>
    <property type="project" value="UniProtKB-KW"/>
</dbReference>